<evidence type="ECO:0000313" key="2">
    <source>
        <dbReference type="Proteomes" id="UP001430701"/>
    </source>
</evidence>
<dbReference type="RefSeq" id="WP_038271972.1">
    <property type="nucleotide sequence ID" value="NZ_CP053627.1"/>
</dbReference>
<dbReference type="EMBL" id="JAJPPU010000001">
    <property type="protein sequence ID" value="MCD8472202.1"/>
    <property type="molecule type" value="Genomic_DNA"/>
</dbReference>
<keyword evidence="2" id="KW-1185">Reference proteome</keyword>
<comment type="caution">
    <text evidence="1">The sequence shown here is derived from an EMBL/GenBank/DDBJ whole genome shotgun (WGS) entry which is preliminary data.</text>
</comment>
<evidence type="ECO:0000313" key="1">
    <source>
        <dbReference type="EMBL" id="MCD8472202.1"/>
    </source>
</evidence>
<dbReference type="GeneID" id="68901213"/>
<dbReference type="InterPro" id="IPR043767">
    <property type="entry name" value="DUF5713"/>
</dbReference>
<organism evidence="1 2">
    <name type="scientific">Xylella taiwanensis</name>
    <dbReference type="NCBI Taxonomy" id="1444770"/>
    <lineage>
        <taxon>Bacteria</taxon>
        <taxon>Pseudomonadati</taxon>
        <taxon>Pseudomonadota</taxon>
        <taxon>Gammaproteobacteria</taxon>
        <taxon>Lysobacterales</taxon>
        <taxon>Lysobacteraceae</taxon>
        <taxon>Xylella</taxon>
    </lineage>
</organism>
<dbReference type="Pfam" id="PF18977">
    <property type="entry name" value="DUF5713"/>
    <property type="match status" value="1"/>
</dbReference>
<gene>
    <name evidence="1" type="ORF">LPH55_01625</name>
</gene>
<name>A0ABS8TUC2_9GAMM</name>
<sequence>MPIQDEQVRHYPFLSEMYADPYFPNGLVDRARGILIRLCEQIEAQRPADLDGLYVLTHEATEEFNALTLVFEQHGSAIETVARNCIAADFAFIAKAYGYQAETEAMIENSDW</sequence>
<dbReference type="Proteomes" id="UP001430701">
    <property type="component" value="Unassembled WGS sequence"/>
</dbReference>
<accession>A0ABS8TUC2</accession>
<reference evidence="1" key="1">
    <citation type="submission" date="2021-11" db="EMBL/GenBank/DDBJ databases">
        <title>Genome sequence of Xylella taiwanensis PLS432.</title>
        <authorList>
            <person name="Weng L.-W."/>
            <person name="Su C.-C."/>
            <person name="Tsai C.-W."/>
            <person name="Kuo C.-H."/>
        </authorList>
    </citation>
    <scope>NUCLEOTIDE SEQUENCE</scope>
    <source>
        <strain evidence="1">PLS432</strain>
    </source>
</reference>
<protein>
    <submittedName>
        <fullName evidence="1">DUF5713 family protein</fullName>
    </submittedName>
</protein>
<proteinExistence type="predicted"/>